<dbReference type="EMBL" id="SSTD01012116">
    <property type="protein sequence ID" value="TYK08941.1"/>
    <property type="molecule type" value="Genomic_DNA"/>
</dbReference>
<evidence type="ECO:0000313" key="3">
    <source>
        <dbReference type="Proteomes" id="UP000321393"/>
    </source>
</evidence>
<dbReference type="AlphaFoldDB" id="A0A5A7UKA0"/>
<protein>
    <recommendedName>
        <fullName evidence="5">Envelope-like protein</fullName>
    </recommendedName>
</protein>
<comment type="caution">
    <text evidence="1">The sequence shown here is derived from an EMBL/GenBank/DDBJ whole genome shotgun (WGS) entry which is preliminary data.</text>
</comment>
<evidence type="ECO:0000313" key="2">
    <source>
        <dbReference type="EMBL" id="TYK08941.1"/>
    </source>
</evidence>
<evidence type="ECO:0000313" key="1">
    <source>
        <dbReference type="EMBL" id="KAA0055458.1"/>
    </source>
</evidence>
<accession>A0A5A7UKA0</accession>
<reference evidence="3 4" key="1">
    <citation type="submission" date="2019-08" db="EMBL/GenBank/DDBJ databases">
        <title>Draft genome sequences of two oriental melons (Cucumis melo L. var makuwa).</title>
        <authorList>
            <person name="Kwon S.-Y."/>
        </authorList>
    </citation>
    <scope>NUCLEOTIDE SEQUENCE [LARGE SCALE GENOMIC DNA]</scope>
    <source>
        <strain evidence="4">cv. Chang Bougi</strain>
        <strain evidence="3">cv. SW 3</strain>
        <tissue evidence="1">Leaf</tissue>
    </source>
</reference>
<gene>
    <name evidence="2" type="ORF">E5676_scaffold314G00320</name>
    <name evidence="1" type="ORF">E6C27_scaffold221G00300</name>
</gene>
<organism evidence="1 3">
    <name type="scientific">Cucumis melo var. makuwa</name>
    <name type="common">Oriental melon</name>
    <dbReference type="NCBI Taxonomy" id="1194695"/>
    <lineage>
        <taxon>Eukaryota</taxon>
        <taxon>Viridiplantae</taxon>
        <taxon>Streptophyta</taxon>
        <taxon>Embryophyta</taxon>
        <taxon>Tracheophyta</taxon>
        <taxon>Spermatophyta</taxon>
        <taxon>Magnoliopsida</taxon>
        <taxon>eudicotyledons</taxon>
        <taxon>Gunneridae</taxon>
        <taxon>Pentapetalae</taxon>
        <taxon>rosids</taxon>
        <taxon>fabids</taxon>
        <taxon>Cucurbitales</taxon>
        <taxon>Cucurbitaceae</taxon>
        <taxon>Benincaseae</taxon>
        <taxon>Cucumis</taxon>
    </lineage>
</organism>
<name>A0A5A7UKA0_CUCMM</name>
<evidence type="ECO:0008006" key="5">
    <source>
        <dbReference type="Google" id="ProtNLM"/>
    </source>
</evidence>
<proteinExistence type="predicted"/>
<evidence type="ECO:0000313" key="4">
    <source>
        <dbReference type="Proteomes" id="UP000321947"/>
    </source>
</evidence>
<sequence>MLRLTPNDAPGPDPKTLSLSYRLFQGSHILVIEHDMRPSRNPRIFDTDDVDKSVKGFFVHLDLAFRIINTLTAESRTLSTSINLLTDKKLEVDSLIQHLKTLILSSSTGALDQE</sequence>
<dbReference type="Proteomes" id="UP000321947">
    <property type="component" value="Unassembled WGS sequence"/>
</dbReference>
<dbReference type="EMBL" id="SSTE01008534">
    <property type="protein sequence ID" value="KAA0055458.1"/>
    <property type="molecule type" value="Genomic_DNA"/>
</dbReference>
<dbReference type="Proteomes" id="UP000321393">
    <property type="component" value="Unassembled WGS sequence"/>
</dbReference>